<sequence length="121" mass="12678">MALWSSTALVCCHSTCTPAKGLLSFGASSPSSTPRTVHFSWKPVFCFPIHACSPPSSDPTRCRLFLLLSYAIRLSTGVYCLFQTCEICAQCIVLAVVTSGAFTHPPPPPPTAAAAATATTA</sequence>
<gene>
    <name evidence="1" type="ORF">TcWFU_010387</name>
</gene>
<keyword evidence="2" id="KW-1185">Reference proteome</keyword>
<dbReference type="EMBL" id="JAKROA010000063">
    <property type="protein sequence ID" value="KAL5102588.1"/>
    <property type="molecule type" value="Genomic_DNA"/>
</dbReference>
<name>A0ABR4PYW3_9CEST</name>
<comment type="caution">
    <text evidence="1">The sequence shown here is derived from an EMBL/GenBank/DDBJ whole genome shotgun (WGS) entry which is preliminary data.</text>
</comment>
<reference evidence="1 2" key="1">
    <citation type="journal article" date="2022" name="Front. Cell. Infect. Microbiol.">
        <title>The Genomes of Two Strains of Taenia crassiceps the Animal Model for the Study of Human Cysticercosis.</title>
        <authorList>
            <person name="Bobes R.J."/>
            <person name="Estrada K."/>
            <person name="Rios-Valencia D.G."/>
            <person name="Calderon-Gallegos A."/>
            <person name="de la Torre P."/>
            <person name="Carrero J.C."/>
            <person name="Sanchez-Flores A."/>
            <person name="Laclette J.P."/>
        </authorList>
    </citation>
    <scope>NUCLEOTIDE SEQUENCE [LARGE SCALE GENOMIC DNA]</scope>
    <source>
        <strain evidence="1">WFUcys</strain>
    </source>
</reference>
<evidence type="ECO:0008006" key="3">
    <source>
        <dbReference type="Google" id="ProtNLM"/>
    </source>
</evidence>
<evidence type="ECO:0000313" key="2">
    <source>
        <dbReference type="Proteomes" id="UP001651158"/>
    </source>
</evidence>
<proteinExistence type="predicted"/>
<protein>
    <recommendedName>
        <fullName evidence="3">Secreted protein</fullName>
    </recommendedName>
</protein>
<organism evidence="1 2">
    <name type="scientific">Taenia crassiceps</name>
    <dbReference type="NCBI Taxonomy" id="6207"/>
    <lineage>
        <taxon>Eukaryota</taxon>
        <taxon>Metazoa</taxon>
        <taxon>Spiralia</taxon>
        <taxon>Lophotrochozoa</taxon>
        <taxon>Platyhelminthes</taxon>
        <taxon>Cestoda</taxon>
        <taxon>Eucestoda</taxon>
        <taxon>Cyclophyllidea</taxon>
        <taxon>Taeniidae</taxon>
        <taxon>Taenia</taxon>
    </lineage>
</organism>
<accession>A0ABR4PYW3</accession>
<dbReference type="Proteomes" id="UP001651158">
    <property type="component" value="Unassembled WGS sequence"/>
</dbReference>
<evidence type="ECO:0000313" key="1">
    <source>
        <dbReference type="EMBL" id="KAL5102588.1"/>
    </source>
</evidence>